<dbReference type="VEuPathDB" id="PlasmoDB:PCYB_003620"/>
<protein>
    <submittedName>
        <fullName evidence="1">CYIR protein</fullName>
    </submittedName>
</protein>
<gene>
    <name evidence="1" type="ORF">PCYB_003620</name>
</gene>
<dbReference type="EMBL" id="DF157433">
    <property type="protein sequence ID" value="GAB69613.1"/>
    <property type="molecule type" value="Genomic_DNA"/>
</dbReference>
<feature type="non-terminal residue" evidence="1">
    <location>
        <position position="57"/>
    </location>
</feature>
<sequence>MNFKNYMMRNDLKNGKYIKLDELTTQYKDFVHIKHQVNSHKKKRNVMCSENFKLLLN</sequence>
<evidence type="ECO:0000313" key="2">
    <source>
        <dbReference type="Proteomes" id="UP000006319"/>
    </source>
</evidence>
<keyword evidence="2" id="KW-1185">Reference proteome</keyword>
<dbReference type="GeneID" id="14696154"/>
<evidence type="ECO:0000313" key="1">
    <source>
        <dbReference type="EMBL" id="GAB69613.1"/>
    </source>
</evidence>
<dbReference type="AlphaFoldDB" id="K6UNL7"/>
<dbReference type="RefSeq" id="XP_004227831.1">
    <property type="nucleotide sequence ID" value="XM_004227783.1"/>
</dbReference>
<proteinExistence type="predicted"/>
<dbReference type="Proteomes" id="UP000006319">
    <property type="component" value="Unassembled WGS sequence"/>
</dbReference>
<reference evidence="1 2" key="1">
    <citation type="journal article" date="2012" name="Nat. Genet.">
        <title>Plasmodium cynomolgi genome sequences provide insight into Plasmodium vivax and the monkey malaria clade.</title>
        <authorList>
            <person name="Tachibana S."/>
            <person name="Sullivan S.A."/>
            <person name="Kawai S."/>
            <person name="Nakamura S."/>
            <person name="Kim H.R."/>
            <person name="Goto N."/>
            <person name="Arisue N."/>
            <person name="Palacpac N.M.Q."/>
            <person name="Honma H."/>
            <person name="Yagi M."/>
            <person name="Tougan T."/>
            <person name="Katakai Y."/>
            <person name="Kaneko O."/>
            <person name="Mita T."/>
            <person name="Kita K."/>
            <person name="Yasutomi Y."/>
            <person name="Sutton P.L."/>
            <person name="Shakhbatyan R."/>
            <person name="Horii T."/>
            <person name="Yasunaga T."/>
            <person name="Barnwell J.W."/>
            <person name="Escalante A.A."/>
            <person name="Carlton J.M."/>
            <person name="Tanabe K."/>
        </authorList>
    </citation>
    <scope>NUCLEOTIDE SEQUENCE [LARGE SCALE GENOMIC DNA]</scope>
    <source>
        <strain evidence="1 2">B</strain>
    </source>
</reference>
<dbReference type="KEGG" id="pcy:PCYB_003620"/>
<accession>K6UNL7</accession>
<name>K6UNL7_PLACD</name>
<organism evidence="1 2">
    <name type="scientific">Plasmodium cynomolgi (strain B)</name>
    <dbReference type="NCBI Taxonomy" id="1120755"/>
    <lineage>
        <taxon>Eukaryota</taxon>
        <taxon>Sar</taxon>
        <taxon>Alveolata</taxon>
        <taxon>Apicomplexa</taxon>
        <taxon>Aconoidasida</taxon>
        <taxon>Haemosporida</taxon>
        <taxon>Plasmodiidae</taxon>
        <taxon>Plasmodium</taxon>
        <taxon>Plasmodium (Plasmodium)</taxon>
    </lineage>
</organism>